<keyword evidence="5" id="KW-1185">Reference proteome</keyword>
<evidence type="ECO:0000256" key="2">
    <source>
        <dbReference type="SAM" id="Phobius"/>
    </source>
</evidence>
<name>A0A834HQD6_RHYFE</name>
<dbReference type="AlphaFoldDB" id="A0A834HQD6"/>
<keyword evidence="2" id="KW-0812">Transmembrane</keyword>
<feature type="transmembrane region" description="Helical" evidence="2">
    <location>
        <begin position="313"/>
        <end position="330"/>
    </location>
</feature>
<dbReference type="Proteomes" id="UP000625711">
    <property type="component" value="Unassembled WGS sequence"/>
</dbReference>
<gene>
    <name evidence="4" type="ORF">GWI33_019952</name>
</gene>
<evidence type="ECO:0000256" key="1">
    <source>
        <dbReference type="ARBA" id="ARBA00044953"/>
    </source>
</evidence>
<dbReference type="OrthoDB" id="413402at2759"/>
<dbReference type="PANTHER" id="PTHR21184">
    <property type="entry name" value="MENORIN (DENDRITIC BRANCHING PROTEIN)"/>
    <property type="match status" value="1"/>
</dbReference>
<keyword evidence="2" id="KW-1133">Transmembrane helix</keyword>
<keyword evidence="2" id="KW-0472">Membrane</keyword>
<dbReference type="Pfam" id="PF10223">
    <property type="entry name" value="Menorin_N"/>
    <property type="match status" value="2"/>
</dbReference>
<accession>A0A834HQD6</accession>
<proteinExistence type="inferred from homology"/>
<reference evidence="4" key="1">
    <citation type="submission" date="2020-08" db="EMBL/GenBank/DDBJ databases">
        <title>Genome sequencing and assembly of the red palm weevil Rhynchophorus ferrugineus.</title>
        <authorList>
            <person name="Dias G.B."/>
            <person name="Bergman C.M."/>
            <person name="Manee M."/>
        </authorList>
    </citation>
    <scope>NUCLEOTIDE SEQUENCE</scope>
    <source>
        <strain evidence="4">AA-2017</strain>
        <tissue evidence="4">Whole larva</tissue>
    </source>
</reference>
<evidence type="ECO:0000313" key="5">
    <source>
        <dbReference type="Proteomes" id="UP000625711"/>
    </source>
</evidence>
<dbReference type="PANTHER" id="PTHR21184:SF6">
    <property type="entry name" value="CONSERVED PLASMA MEMBRANE PROTEIN"/>
    <property type="match status" value="1"/>
</dbReference>
<evidence type="ECO:0000313" key="4">
    <source>
        <dbReference type="EMBL" id="KAF7266750.1"/>
    </source>
</evidence>
<sequence length="332" mass="36846">MNNNQHAQCLMNTRVKESDVKLRLENVVQPDNYKCFVIFRSIIAKMTKHIHKKSLLFYWASIILAVATADMEDFFPNIKGNLTKISWAHAVNNQSHLAAVLNDSAIMMIEADVRVGTVGNDTSVIPIMAHDGNTSDLALSDFLSKVAEFNQLHSNETDRKGVKLDFKLIDAFRKSAHILTEYFNNAAFPIWLNADILKGESSSNETLPEPVNATEFLKLANDNFPNATLSLGWTTTVRAVLAAKSVDILADLVSSYQKSTITIWSAVNDKDIDIEGLRSLIRKVGVKKTYIDVPDSLLSQLHLNTINGVGKTIRLSCITVIVIALFSVLLNM</sequence>
<protein>
    <recommendedName>
        <fullName evidence="3">Menorin-like domain-containing protein</fullName>
    </recommendedName>
</protein>
<dbReference type="InterPro" id="IPR019356">
    <property type="entry name" value="Menorin_dom"/>
</dbReference>
<dbReference type="GO" id="GO:0005615">
    <property type="term" value="C:extracellular space"/>
    <property type="evidence" value="ECO:0007669"/>
    <property type="project" value="TreeGrafter"/>
</dbReference>
<evidence type="ECO:0000259" key="3">
    <source>
        <dbReference type="Pfam" id="PF10223"/>
    </source>
</evidence>
<comment type="similarity">
    <text evidence="1">Belongs to the menorin family.</text>
</comment>
<dbReference type="EMBL" id="JAACXV010014504">
    <property type="protein sequence ID" value="KAF7266750.1"/>
    <property type="molecule type" value="Genomic_DNA"/>
</dbReference>
<feature type="domain" description="Menorin-like" evidence="3">
    <location>
        <begin position="237"/>
        <end position="297"/>
    </location>
</feature>
<feature type="domain" description="Menorin-like" evidence="3">
    <location>
        <begin position="81"/>
        <end position="236"/>
    </location>
</feature>
<comment type="caution">
    <text evidence="4">The sequence shown here is derived from an EMBL/GenBank/DDBJ whole genome shotgun (WGS) entry which is preliminary data.</text>
</comment>
<feature type="transmembrane region" description="Helical" evidence="2">
    <location>
        <begin position="55"/>
        <end position="71"/>
    </location>
</feature>
<organism evidence="4 5">
    <name type="scientific">Rhynchophorus ferrugineus</name>
    <name type="common">Red palm weevil</name>
    <name type="synonym">Curculio ferrugineus</name>
    <dbReference type="NCBI Taxonomy" id="354439"/>
    <lineage>
        <taxon>Eukaryota</taxon>
        <taxon>Metazoa</taxon>
        <taxon>Ecdysozoa</taxon>
        <taxon>Arthropoda</taxon>
        <taxon>Hexapoda</taxon>
        <taxon>Insecta</taxon>
        <taxon>Pterygota</taxon>
        <taxon>Neoptera</taxon>
        <taxon>Endopterygota</taxon>
        <taxon>Coleoptera</taxon>
        <taxon>Polyphaga</taxon>
        <taxon>Cucujiformia</taxon>
        <taxon>Curculionidae</taxon>
        <taxon>Dryophthorinae</taxon>
        <taxon>Rhynchophorus</taxon>
    </lineage>
</organism>